<keyword evidence="1" id="KW-1133">Transmembrane helix</keyword>
<sequence length="154" mass="17194">MVNNTTWGVLCAAYVREFTENRVVLPMKVWSGNHREHVSIKSRRLLSGVVPRACAHIASGGSRNFDPQLIGPQVIMLVISVVVHTHAIFFTCFSTKSLNSIGAEPKPSSHHLVFPLFRSHPDPSQTLQSVLNAPDMHVLWNQPTNEFRSSYPLP</sequence>
<organism evidence="2 3">
    <name type="scientific">Rhizopogon vinicolor AM-OR11-026</name>
    <dbReference type="NCBI Taxonomy" id="1314800"/>
    <lineage>
        <taxon>Eukaryota</taxon>
        <taxon>Fungi</taxon>
        <taxon>Dikarya</taxon>
        <taxon>Basidiomycota</taxon>
        <taxon>Agaricomycotina</taxon>
        <taxon>Agaricomycetes</taxon>
        <taxon>Agaricomycetidae</taxon>
        <taxon>Boletales</taxon>
        <taxon>Suillineae</taxon>
        <taxon>Rhizopogonaceae</taxon>
        <taxon>Rhizopogon</taxon>
    </lineage>
</organism>
<evidence type="ECO:0000256" key="1">
    <source>
        <dbReference type="SAM" id="Phobius"/>
    </source>
</evidence>
<name>A0A1B7MEC2_9AGAM</name>
<dbReference type="AlphaFoldDB" id="A0A1B7MEC2"/>
<dbReference type="EMBL" id="KV449726">
    <property type="protein sequence ID" value="OAX30963.1"/>
    <property type="molecule type" value="Genomic_DNA"/>
</dbReference>
<proteinExistence type="predicted"/>
<keyword evidence="3" id="KW-1185">Reference proteome</keyword>
<evidence type="ECO:0000313" key="3">
    <source>
        <dbReference type="Proteomes" id="UP000092154"/>
    </source>
</evidence>
<accession>A0A1B7MEC2</accession>
<keyword evidence="1" id="KW-0812">Transmembrane</keyword>
<reference evidence="2 3" key="1">
    <citation type="submission" date="2016-06" db="EMBL/GenBank/DDBJ databases">
        <title>Comparative genomics of the ectomycorrhizal sister species Rhizopogon vinicolor and Rhizopogon vesiculosus (Basidiomycota: Boletales) reveals a divergence of the mating type B locus.</title>
        <authorList>
            <consortium name="DOE Joint Genome Institute"/>
            <person name="Mujic A.B."/>
            <person name="Kuo A."/>
            <person name="Tritt A."/>
            <person name="Lipzen A."/>
            <person name="Chen C."/>
            <person name="Johnson J."/>
            <person name="Sharma A."/>
            <person name="Barry K."/>
            <person name="Grigoriev I.V."/>
            <person name="Spatafora J.W."/>
        </authorList>
    </citation>
    <scope>NUCLEOTIDE SEQUENCE [LARGE SCALE GENOMIC DNA]</scope>
    <source>
        <strain evidence="2 3">AM-OR11-026</strain>
    </source>
</reference>
<protein>
    <submittedName>
        <fullName evidence="2">Uncharacterized protein</fullName>
    </submittedName>
</protein>
<dbReference type="Proteomes" id="UP000092154">
    <property type="component" value="Unassembled WGS sequence"/>
</dbReference>
<keyword evidence="1" id="KW-0472">Membrane</keyword>
<gene>
    <name evidence="2" type="ORF">K503DRAFT_143689</name>
</gene>
<dbReference type="InParanoid" id="A0A1B7MEC2"/>
<feature type="transmembrane region" description="Helical" evidence="1">
    <location>
        <begin position="74"/>
        <end position="93"/>
    </location>
</feature>
<evidence type="ECO:0000313" key="2">
    <source>
        <dbReference type="EMBL" id="OAX30963.1"/>
    </source>
</evidence>